<evidence type="ECO:0000256" key="1">
    <source>
        <dbReference type="ARBA" id="ARBA00004141"/>
    </source>
</evidence>
<evidence type="ECO:0000256" key="6">
    <source>
        <dbReference type="ARBA" id="ARBA00022989"/>
    </source>
</evidence>
<feature type="region of interest" description="Disordered" evidence="9">
    <location>
        <begin position="40"/>
        <end position="61"/>
    </location>
</feature>
<dbReference type="SUPFAM" id="SSF103506">
    <property type="entry name" value="Mitochondrial carrier"/>
    <property type="match status" value="1"/>
</dbReference>
<dbReference type="Pfam" id="PF00153">
    <property type="entry name" value="Mito_carr"/>
    <property type="match status" value="3"/>
</dbReference>
<dbReference type="FunFam" id="1.50.40.10:FF:000080">
    <property type="entry name" value="Mitochondrial substrate carrier protein-like"/>
    <property type="match status" value="1"/>
</dbReference>
<keyword evidence="3" id="KW-0813">Transport</keyword>
<gene>
    <name evidence="10" type="ORF">M6B38_167245</name>
    <name evidence="11" type="ORF">M6B38_353085</name>
</gene>
<dbReference type="PROSITE" id="PS50920">
    <property type="entry name" value="SOLCAR"/>
    <property type="match status" value="3"/>
</dbReference>
<dbReference type="EMBL" id="JANAVB010017398">
    <property type="protein sequence ID" value="KAJ6830607.1"/>
    <property type="molecule type" value="Genomic_DNA"/>
</dbReference>
<evidence type="ECO:0000313" key="10">
    <source>
        <dbReference type="EMBL" id="KAJ6808479.1"/>
    </source>
</evidence>
<feature type="region of interest" description="Disordered" evidence="9">
    <location>
        <begin position="81"/>
        <end position="130"/>
    </location>
</feature>
<comment type="similarity">
    <text evidence="2">Belongs to the mitochondrial carrier (TC 2.A.29) family.</text>
</comment>
<keyword evidence="5" id="KW-0677">Repeat</keyword>
<feature type="compositionally biased region" description="Polar residues" evidence="9">
    <location>
        <begin position="231"/>
        <end position="245"/>
    </location>
</feature>
<organism evidence="10 12">
    <name type="scientific">Iris pallida</name>
    <name type="common">Sweet iris</name>
    <dbReference type="NCBI Taxonomy" id="29817"/>
    <lineage>
        <taxon>Eukaryota</taxon>
        <taxon>Viridiplantae</taxon>
        <taxon>Streptophyta</taxon>
        <taxon>Embryophyta</taxon>
        <taxon>Tracheophyta</taxon>
        <taxon>Spermatophyta</taxon>
        <taxon>Magnoliopsida</taxon>
        <taxon>Liliopsida</taxon>
        <taxon>Asparagales</taxon>
        <taxon>Iridaceae</taxon>
        <taxon>Iridoideae</taxon>
        <taxon>Irideae</taxon>
        <taxon>Iris</taxon>
    </lineage>
</organism>
<keyword evidence="12" id="KW-1185">Reference proteome</keyword>
<reference evidence="10" key="2">
    <citation type="submission" date="2023-04" db="EMBL/GenBank/DDBJ databases">
        <authorList>
            <person name="Bruccoleri R.E."/>
            <person name="Oakeley E.J."/>
            <person name="Faust A.-M."/>
            <person name="Dessus-Babus S."/>
            <person name="Altorfer M."/>
            <person name="Burckhardt D."/>
            <person name="Oertli M."/>
            <person name="Naumann U."/>
            <person name="Petersen F."/>
            <person name="Wong J."/>
        </authorList>
    </citation>
    <scope>NUCLEOTIDE SEQUENCE</scope>
    <source>
        <strain evidence="10">GSM-AAB239-AS_SAM_17_03QT</strain>
        <tissue evidence="10">Leaf</tissue>
    </source>
</reference>
<evidence type="ECO:0000313" key="11">
    <source>
        <dbReference type="EMBL" id="KAJ6830607.1"/>
    </source>
</evidence>
<evidence type="ECO:0000313" key="12">
    <source>
        <dbReference type="Proteomes" id="UP001140949"/>
    </source>
</evidence>
<evidence type="ECO:0000256" key="2">
    <source>
        <dbReference type="ARBA" id="ARBA00006375"/>
    </source>
</evidence>
<keyword evidence="7 8" id="KW-0472">Membrane</keyword>
<dbReference type="AlphaFoldDB" id="A0AAX6EX86"/>
<name>A0AAX6EX86_IRIPA</name>
<feature type="region of interest" description="Disordered" evidence="9">
    <location>
        <begin position="201"/>
        <end position="245"/>
    </location>
</feature>
<sequence length="673" mass="73682">MKMPSGSKHSKNNRSSIRYWWIPLDVQSFDPNIDFANGDGYQKSSSHTKSGKPAETRSSGNLVSTSQFLTAVAGLWDIVGQPPSQQTKESSSYDEIHEKEDGICYPNGRKHRSAVSSDRENNSNDFIPGTYVPSSAKSDFENLKEIRRSFLSRPCNMVISKYLIWSAYRSSLGTCRYDEVANIGVPKDLVCENGSITTKPYFSMKDPTNSASSELDGADERSITGDEISPDDQSSTLSIENNDTNQDKNTFVGQYVNITENVVHPPKLLHSTYSLQPVPTTEETVVESMCSSSNLHLDYNCEVLKALEQSQQSTNSSCVAVESLSEVLISNDPIVHENCTNLIYEDIEEDYIPKQWLSVKDKLLNTFAKNKHPLAGALAGTMVSLCLHPVDTVKTIIQANAAGQLSPYLILRRVISEKGVSGLYRGISSNIASSAPISAIYTYTYESVKGALLPVLPKEYHSFAHCIAGGCSSVATSFIFTPSERIKQQMQVGLQYQNSWNALIGCLEKGGMSSLYAGWGAVLCRNIPHSIIKFYTYESLKQFLLTSAKPGASPSTSQTLVCGGIAGSTAALFTTPFDVVKTRLQTQVPGSLAKYDGVLHALQEIARREGLQGLYRGLTPRLTMYVSQGAIFFASYEFLKAALSLDVPQSSRVIDNEENVDAAAASRLQKMSS</sequence>
<dbReference type="PANTHER" id="PTHR45667">
    <property type="entry name" value="S-ADENOSYLMETHIONINE MITOCHONDRIAL CARRIER PROTEIN"/>
    <property type="match status" value="1"/>
</dbReference>
<accession>A0AAX6EX86</accession>
<comment type="caution">
    <text evidence="10">The sequence shown here is derived from an EMBL/GenBank/DDBJ whole genome shotgun (WGS) entry which is preliminary data.</text>
</comment>
<proteinExistence type="inferred from homology"/>
<keyword evidence="6" id="KW-1133">Transmembrane helix</keyword>
<dbReference type="EMBL" id="JANAVB010033416">
    <property type="protein sequence ID" value="KAJ6808479.1"/>
    <property type="molecule type" value="Genomic_DNA"/>
</dbReference>
<evidence type="ECO:0000256" key="9">
    <source>
        <dbReference type="SAM" id="MobiDB-lite"/>
    </source>
</evidence>
<feature type="repeat" description="Solcar" evidence="8">
    <location>
        <begin position="367"/>
        <end position="451"/>
    </location>
</feature>
<evidence type="ECO:0000256" key="7">
    <source>
        <dbReference type="ARBA" id="ARBA00023136"/>
    </source>
</evidence>
<feature type="repeat" description="Solcar" evidence="8">
    <location>
        <begin position="554"/>
        <end position="642"/>
    </location>
</feature>
<comment type="subcellular location">
    <subcellularLocation>
        <location evidence="1">Membrane</location>
        <topology evidence="1">Multi-pass membrane protein</topology>
    </subcellularLocation>
</comment>
<evidence type="ECO:0000256" key="3">
    <source>
        <dbReference type="ARBA" id="ARBA00022448"/>
    </source>
</evidence>
<evidence type="ECO:0000256" key="4">
    <source>
        <dbReference type="ARBA" id="ARBA00022692"/>
    </source>
</evidence>
<dbReference type="Proteomes" id="UP001140949">
    <property type="component" value="Unassembled WGS sequence"/>
</dbReference>
<keyword evidence="4 8" id="KW-0812">Transmembrane</keyword>
<dbReference type="InterPro" id="IPR023395">
    <property type="entry name" value="MCP_dom_sf"/>
</dbReference>
<dbReference type="GO" id="GO:0016020">
    <property type="term" value="C:membrane"/>
    <property type="evidence" value="ECO:0007669"/>
    <property type="project" value="UniProtKB-SubCell"/>
</dbReference>
<dbReference type="InterPro" id="IPR018108">
    <property type="entry name" value="MCP_transmembrane"/>
</dbReference>
<reference evidence="10" key="1">
    <citation type="journal article" date="2023" name="GigaByte">
        <title>Genome assembly of the bearded iris, Iris pallida Lam.</title>
        <authorList>
            <person name="Bruccoleri R.E."/>
            <person name="Oakeley E.J."/>
            <person name="Faust A.M.E."/>
            <person name="Altorfer M."/>
            <person name="Dessus-Babus S."/>
            <person name="Burckhardt D."/>
            <person name="Oertli M."/>
            <person name="Naumann U."/>
            <person name="Petersen F."/>
            <person name="Wong J."/>
        </authorList>
    </citation>
    <scope>NUCLEOTIDE SEQUENCE</scope>
    <source>
        <strain evidence="10">GSM-AAB239-AS_SAM_17_03QT</strain>
    </source>
</reference>
<evidence type="ECO:0000256" key="8">
    <source>
        <dbReference type="PROSITE-ProRule" id="PRU00282"/>
    </source>
</evidence>
<feature type="compositionally biased region" description="Polar residues" evidence="9">
    <location>
        <begin position="201"/>
        <end position="213"/>
    </location>
</feature>
<evidence type="ECO:0000256" key="5">
    <source>
        <dbReference type="ARBA" id="ARBA00022737"/>
    </source>
</evidence>
<dbReference type="Gene3D" id="1.50.40.10">
    <property type="entry name" value="Mitochondrial carrier domain"/>
    <property type="match status" value="2"/>
</dbReference>
<protein>
    <submittedName>
        <fullName evidence="10">Uncharacterized protein</fullName>
    </submittedName>
</protein>
<feature type="repeat" description="Solcar" evidence="8">
    <location>
        <begin position="460"/>
        <end position="543"/>
    </location>
</feature>
<dbReference type="FunFam" id="1.50.40.10:FF:000162">
    <property type="entry name" value="Mitochondrial substrate carrier protein-like"/>
    <property type="match status" value="1"/>
</dbReference>